<organism evidence="2 3">
    <name type="scientific">Prunus dulcis</name>
    <name type="common">Almond</name>
    <name type="synonym">Amygdalus dulcis</name>
    <dbReference type="NCBI Taxonomy" id="3755"/>
    <lineage>
        <taxon>Eukaryota</taxon>
        <taxon>Viridiplantae</taxon>
        <taxon>Streptophyta</taxon>
        <taxon>Embryophyta</taxon>
        <taxon>Tracheophyta</taxon>
        <taxon>Spermatophyta</taxon>
        <taxon>Magnoliopsida</taxon>
        <taxon>eudicotyledons</taxon>
        <taxon>Gunneridae</taxon>
        <taxon>Pentapetalae</taxon>
        <taxon>rosids</taxon>
        <taxon>fabids</taxon>
        <taxon>Rosales</taxon>
        <taxon>Rosaceae</taxon>
        <taxon>Amygdaloideae</taxon>
        <taxon>Amygdaleae</taxon>
        <taxon>Prunus</taxon>
    </lineage>
</organism>
<name>A0AAD4YLJ3_PRUDU</name>
<dbReference type="EMBL" id="JAJFAZ020000008">
    <property type="protein sequence ID" value="KAI5313525.1"/>
    <property type="molecule type" value="Genomic_DNA"/>
</dbReference>
<accession>A0AAD4YLJ3</accession>
<evidence type="ECO:0000256" key="1">
    <source>
        <dbReference type="SAM" id="MobiDB-lite"/>
    </source>
</evidence>
<comment type="caution">
    <text evidence="2">The sequence shown here is derived from an EMBL/GenBank/DDBJ whole genome shotgun (WGS) entry which is preliminary data.</text>
</comment>
<keyword evidence="3" id="KW-1185">Reference proteome</keyword>
<gene>
    <name evidence="2" type="ORF">L3X38_042701</name>
</gene>
<evidence type="ECO:0000313" key="2">
    <source>
        <dbReference type="EMBL" id="KAI5313525.1"/>
    </source>
</evidence>
<protein>
    <submittedName>
        <fullName evidence="2">Uncharacterized protein</fullName>
    </submittedName>
</protein>
<feature type="region of interest" description="Disordered" evidence="1">
    <location>
        <begin position="1"/>
        <end position="20"/>
    </location>
</feature>
<dbReference type="Proteomes" id="UP001054821">
    <property type="component" value="Chromosome 8"/>
</dbReference>
<evidence type="ECO:0000313" key="3">
    <source>
        <dbReference type="Proteomes" id="UP001054821"/>
    </source>
</evidence>
<dbReference type="AlphaFoldDB" id="A0AAD4YLJ3"/>
<proteinExistence type="predicted"/>
<reference evidence="2 3" key="1">
    <citation type="journal article" date="2022" name="G3 (Bethesda)">
        <title>Whole-genome sequence and methylome profiling of the almond [Prunus dulcis (Mill.) D.A. Webb] cultivar 'Nonpareil'.</title>
        <authorList>
            <person name="D'Amico-Willman K.M."/>
            <person name="Ouma W.Z."/>
            <person name="Meulia T."/>
            <person name="Sideli G.M."/>
            <person name="Gradziel T.M."/>
            <person name="Fresnedo-Ramirez J."/>
        </authorList>
    </citation>
    <scope>NUCLEOTIDE SEQUENCE [LARGE SCALE GENOMIC DNA]</scope>
    <source>
        <strain evidence="2">Clone GOH B32 T37-40</strain>
    </source>
</reference>
<sequence length="98" mass="10801">MISELKSSLDDKDSKFSSSAANLASQKDAFFRLERKNADKLLARFRAHHKSAEESNFEVTMDAHKLGYLDCTNGDDPFYAIGDGDIVMLLSHPGPAPP</sequence>